<comment type="subcellular location">
    <subcellularLocation>
        <location evidence="2">Secreted</location>
    </subcellularLocation>
</comment>
<dbReference type="GO" id="GO:0032049">
    <property type="term" value="P:cardiolipin biosynthetic process"/>
    <property type="evidence" value="ECO:0007669"/>
    <property type="project" value="UniProtKB-ARBA"/>
</dbReference>
<comment type="function">
    <text evidence="1">Could be a virulence factor.</text>
</comment>
<dbReference type="RefSeq" id="WP_066774462.1">
    <property type="nucleotide sequence ID" value="NZ_BMIP01000004.1"/>
</dbReference>
<comment type="caution">
    <text evidence="8">The sequence shown here is derived from an EMBL/GenBank/DDBJ whole genome shotgun (WGS) entry which is preliminary data.</text>
</comment>
<gene>
    <name evidence="8" type="ORF">GCM10010990_21830</name>
</gene>
<evidence type="ECO:0000256" key="5">
    <source>
        <dbReference type="ARBA" id="ARBA00029594"/>
    </source>
</evidence>
<evidence type="ECO:0000256" key="4">
    <source>
        <dbReference type="ARBA" id="ARBA00022525"/>
    </source>
</evidence>
<dbReference type="Gene3D" id="3.30.870.10">
    <property type="entry name" value="Endonuclease Chain A"/>
    <property type="match status" value="2"/>
</dbReference>
<evidence type="ECO:0000313" key="8">
    <source>
        <dbReference type="EMBL" id="GGD72003.1"/>
    </source>
</evidence>
<dbReference type="GO" id="GO:0030572">
    <property type="term" value="F:phosphatidyltransferase activity"/>
    <property type="evidence" value="ECO:0007669"/>
    <property type="project" value="UniProtKB-ARBA"/>
</dbReference>
<dbReference type="Pfam" id="PF13091">
    <property type="entry name" value="PLDc_2"/>
    <property type="match status" value="2"/>
</dbReference>
<dbReference type="CDD" id="cd09110">
    <property type="entry name" value="PLDc_CLS_1"/>
    <property type="match status" value="1"/>
</dbReference>
<dbReference type="SMART" id="SM00155">
    <property type="entry name" value="PLDc"/>
    <property type="match status" value="2"/>
</dbReference>
<keyword evidence="4" id="KW-0964">Secreted</keyword>
<evidence type="ECO:0000259" key="7">
    <source>
        <dbReference type="PROSITE" id="PS50035"/>
    </source>
</evidence>
<proteinExistence type="predicted"/>
<dbReference type="PROSITE" id="PS50035">
    <property type="entry name" value="PLD"/>
    <property type="match status" value="2"/>
</dbReference>
<reference evidence="8" key="1">
    <citation type="journal article" date="2014" name="Int. J. Syst. Evol. Microbiol.">
        <title>Complete genome sequence of Corynebacterium casei LMG S-19264T (=DSM 44701T), isolated from a smear-ripened cheese.</title>
        <authorList>
            <consortium name="US DOE Joint Genome Institute (JGI-PGF)"/>
            <person name="Walter F."/>
            <person name="Albersmeier A."/>
            <person name="Kalinowski J."/>
            <person name="Ruckert C."/>
        </authorList>
    </citation>
    <scope>NUCLEOTIDE SEQUENCE</scope>
    <source>
        <strain evidence="8">CGMCC 1.15360</strain>
    </source>
</reference>
<evidence type="ECO:0000313" key="9">
    <source>
        <dbReference type="Proteomes" id="UP000612349"/>
    </source>
</evidence>
<organism evidence="8 9">
    <name type="scientific">Croceicoccus mobilis</name>
    <dbReference type="NCBI Taxonomy" id="1703339"/>
    <lineage>
        <taxon>Bacteria</taxon>
        <taxon>Pseudomonadati</taxon>
        <taxon>Pseudomonadota</taxon>
        <taxon>Alphaproteobacteria</taxon>
        <taxon>Sphingomonadales</taxon>
        <taxon>Erythrobacteraceae</taxon>
        <taxon>Croceicoccus</taxon>
    </lineage>
</organism>
<dbReference type="CDD" id="cd09159">
    <property type="entry name" value="PLDc_ybhO_like_2"/>
    <property type="match status" value="1"/>
</dbReference>
<dbReference type="InterPro" id="IPR025202">
    <property type="entry name" value="PLD-like_dom"/>
</dbReference>
<dbReference type="PANTHER" id="PTHR21248">
    <property type="entry name" value="CARDIOLIPIN SYNTHASE"/>
    <property type="match status" value="1"/>
</dbReference>
<dbReference type="OrthoDB" id="9814092at2"/>
<evidence type="ECO:0000256" key="3">
    <source>
        <dbReference type="ARBA" id="ARBA00018392"/>
    </source>
</evidence>
<sequence>MGKAEPIETDSKHAAAGYRDPDPFHVEAQGQSLTFYPAGKDRFAALIELIGSARSKLDMCFYIFAEDEASRRVRDALVAAARRGVDVTLLLDGFGASATEAFLEPLREAGGHHARFVSRPSHRYLIRNHQKIVIADQTRAMIGGFNVENDYFDPPSLNGWNDLAIVVEGSAVDALVDWYAKISNWTADARARWSGIRRIIRGWDPGTGPVRLLVGGPTRGLSTWAASVSRDLIRAERLDMMMAYFSPHKRLVRRIARIAQRGSARLVMAGKSDNAATIGATRALYRYLLKRGTRIWEFQPCKLHTKLIVVDDAVYIGSANFDMRSLYLNLELMLRIEDAALAQRIREFIAQHLPASEEITPALHAARATWWNRLRWRLSWFLVGVADYTVSRKLNLGL</sequence>
<dbReference type="EMBL" id="BMIP01000004">
    <property type="protein sequence ID" value="GGD72003.1"/>
    <property type="molecule type" value="Genomic_DNA"/>
</dbReference>
<dbReference type="InterPro" id="IPR001736">
    <property type="entry name" value="PLipase_D/transphosphatidylase"/>
</dbReference>
<evidence type="ECO:0000256" key="6">
    <source>
        <dbReference type="SAM" id="MobiDB-lite"/>
    </source>
</evidence>
<feature type="domain" description="PLD phosphodiesterase" evidence="7">
    <location>
        <begin position="124"/>
        <end position="151"/>
    </location>
</feature>
<dbReference type="SUPFAM" id="SSF56024">
    <property type="entry name" value="Phospholipase D/nuclease"/>
    <property type="match status" value="2"/>
</dbReference>
<feature type="region of interest" description="Disordered" evidence="6">
    <location>
        <begin position="1"/>
        <end position="21"/>
    </location>
</feature>
<keyword evidence="9" id="KW-1185">Reference proteome</keyword>
<accession>A0A916Z1U0</accession>
<name>A0A916Z1U0_9SPHN</name>
<dbReference type="GO" id="GO:0005576">
    <property type="term" value="C:extracellular region"/>
    <property type="evidence" value="ECO:0007669"/>
    <property type="project" value="UniProtKB-SubCell"/>
</dbReference>
<evidence type="ECO:0000256" key="1">
    <source>
        <dbReference type="ARBA" id="ARBA00003145"/>
    </source>
</evidence>
<evidence type="ECO:0000256" key="2">
    <source>
        <dbReference type="ARBA" id="ARBA00004613"/>
    </source>
</evidence>
<dbReference type="PANTHER" id="PTHR21248:SF12">
    <property type="entry name" value="CARDIOLIPIN SYNTHASE C"/>
    <property type="match status" value="1"/>
</dbReference>
<reference evidence="8" key="2">
    <citation type="submission" date="2020-09" db="EMBL/GenBank/DDBJ databases">
        <authorList>
            <person name="Sun Q."/>
            <person name="Zhou Y."/>
        </authorList>
    </citation>
    <scope>NUCLEOTIDE SEQUENCE</scope>
    <source>
        <strain evidence="8">CGMCC 1.15360</strain>
    </source>
</reference>
<protein>
    <recommendedName>
        <fullName evidence="3">Phospholipase D</fullName>
    </recommendedName>
    <alternativeName>
        <fullName evidence="5">Choline phosphatase</fullName>
    </alternativeName>
</protein>
<feature type="domain" description="PLD phosphodiesterase" evidence="7">
    <location>
        <begin position="303"/>
        <end position="325"/>
    </location>
</feature>
<dbReference type="AlphaFoldDB" id="A0A916Z1U0"/>
<dbReference type="Proteomes" id="UP000612349">
    <property type="component" value="Unassembled WGS sequence"/>
</dbReference>